<dbReference type="EMBL" id="CAJVQC010069046">
    <property type="protein sequence ID" value="CAG8808599.1"/>
    <property type="molecule type" value="Genomic_DNA"/>
</dbReference>
<comment type="caution">
    <text evidence="1">The sequence shown here is derived from an EMBL/GenBank/DDBJ whole genome shotgun (WGS) entry which is preliminary data.</text>
</comment>
<proteinExistence type="predicted"/>
<gene>
    <name evidence="1" type="ORF">RPERSI_LOCUS22661</name>
</gene>
<keyword evidence="2" id="KW-1185">Reference proteome</keyword>
<evidence type="ECO:0000313" key="2">
    <source>
        <dbReference type="Proteomes" id="UP000789920"/>
    </source>
</evidence>
<feature type="non-terminal residue" evidence="1">
    <location>
        <position position="1"/>
    </location>
</feature>
<organism evidence="1 2">
    <name type="scientific">Racocetra persica</name>
    <dbReference type="NCBI Taxonomy" id="160502"/>
    <lineage>
        <taxon>Eukaryota</taxon>
        <taxon>Fungi</taxon>
        <taxon>Fungi incertae sedis</taxon>
        <taxon>Mucoromycota</taxon>
        <taxon>Glomeromycotina</taxon>
        <taxon>Glomeromycetes</taxon>
        <taxon>Diversisporales</taxon>
        <taxon>Gigasporaceae</taxon>
        <taxon>Racocetra</taxon>
    </lineage>
</organism>
<accession>A0ACA9RTP2</accession>
<reference evidence="1" key="1">
    <citation type="submission" date="2021-06" db="EMBL/GenBank/DDBJ databases">
        <authorList>
            <person name="Kallberg Y."/>
            <person name="Tangrot J."/>
            <person name="Rosling A."/>
        </authorList>
    </citation>
    <scope>NUCLEOTIDE SEQUENCE</scope>
    <source>
        <strain evidence="1">MA461A</strain>
    </source>
</reference>
<protein>
    <submittedName>
        <fullName evidence="1">3072_t:CDS:1</fullName>
    </submittedName>
</protein>
<feature type="non-terminal residue" evidence="1">
    <location>
        <position position="43"/>
    </location>
</feature>
<evidence type="ECO:0000313" key="1">
    <source>
        <dbReference type="EMBL" id="CAG8808599.1"/>
    </source>
</evidence>
<sequence>ASSLSINYLNQEKPGSFKAKSETASELISNDDSISDISSTSSE</sequence>
<dbReference type="Proteomes" id="UP000789920">
    <property type="component" value="Unassembled WGS sequence"/>
</dbReference>
<name>A0ACA9RTP2_9GLOM</name>